<feature type="domain" description="HTH luxR-type" evidence="5">
    <location>
        <begin position="171"/>
        <end position="236"/>
    </location>
</feature>
<sequence>MSHGVRGTADRPGANGAAMDDRTPGDGVTVLIEPRTLVRECIALSLTALDPASPMETFPDIAAWARDGDPLATTLMLFCGSAHGSLSDQLSPHISAAREIVPDLAFAVFAAQDDPLQASEAIRLGARGYLSPGVSLEVTVHALKLIRAGGIYVPANLLGAGRPHDGAGPSDQQLLNLFSPRELEVARAMRKGQPNKVIAVELNMSESTVKVHVRNIIKKLKVKNRTEVAFRTQGLFLDGA</sequence>
<dbReference type="PANTHER" id="PTHR44688:SF16">
    <property type="entry name" value="DNA-BINDING TRANSCRIPTIONAL ACTIVATOR DEVR_DOSR"/>
    <property type="match status" value="1"/>
</dbReference>
<dbReference type="InterPro" id="IPR016032">
    <property type="entry name" value="Sig_transdc_resp-reg_C-effctor"/>
</dbReference>
<dbReference type="InterPro" id="IPR000792">
    <property type="entry name" value="Tscrpt_reg_LuxR_C"/>
</dbReference>
<comment type="caution">
    <text evidence="6">The sequence shown here is derived from an EMBL/GenBank/DDBJ whole genome shotgun (WGS) entry which is preliminary data.</text>
</comment>
<evidence type="ECO:0000256" key="1">
    <source>
        <dbReference type="ARBA" id="ARBA00023015"/>
    </source>
</evidence>
<dbReference type="AlphaFoldDB" id="A0A4R2GTG6"/>
<dbReference type="SUPFAM" id="SSF46894">
    <property type="entry name" value="C-terminal effector domain of the bipartite response regulators"/>
    <property type="match status" value="1"/>
</dbReference>
<name>A0A4R2GTG6_9HYPH</name>
<dbReference type="GO" id="GO:0003677">
    <property type="term" value="F:DNA binding"/>
    <property type="evidence" value="ECO:0007669"/>
    <property type="project" value="UniProtKB-KW"/>
</dbReference>
<evidence type="ECO:0000259" key="5">
    <source>
        <dbReference type="PROSITE" id="PS50043"/>
    </source>
</evidence>
<proteinExistence type="predicted"/>
<evidence type="ECO:0000256" key="4">
    <source>
        <dbReference type="SAM" id="MobiDB-lite"/>
    </source>
</evidence>
<dbReference type="PROSITE" id="PS50043">
    <property type="entry name" value="HTH_LUXR_2"/>
    <property type="match status" value="1"/>
</dbReference>
<evidence type="ECO:0000313" key="6">
    <source>
        <dbReference type="EMBL" id="TCO12986.1"/>
    </source>
</evidence>
<dbReference type="GO" id="GO:0006355">
    <property type="term" value="P:regulation of DNA-templated transcription"/>
    <property type="evidence" value="ECO:0007669"/>
    <property type="project" value="InterPro"/>
</dbReference>
<accession>A0A4R2GTG6</accession>
<evidence type="ECO:0000256" key="2">
    <source>
        <dbReference type="ARBA" id="ARBA00023125"/>
    </source>
</evidence>
<keyword evidence="7" id="KW-1185">Reference proteome</keyword>
<feature type="region of interest" description="Disordered" evidence="4">
    <location>
        <begin position="1"/>
        <end position="26"/>
    </location>
</feature>
<keyword evidence="3" id="KW-0804">Transcription</keyword>
<dbReference type="PROSITE" id="PS00622">
    <property type="entry name" value="HTH_LUXR_1"/>
    <property type="match status" value="1"/>
</dbReference>
<keyword evidence="2 6" id="KW-0238">DNA-binding</keyword>
<dbReference type="CDD" id="cd06170">
    <property type="entry name" value="LuxR_C_like"/>
    <property type="match status" value="1"/>
</dbReference>
<dbReference type="Gene3D" id="3.40.50.2300">
    <property type="match status" value="1"/>
</dbReference>
<keyword evidence="1" id="KW-0805">Transcription regulation</keyword>
<evidence type="ECO:0000256" key="3">
    <source>
        <dbReference type="ARBA" id="ARBA00023163"/>
    </source>
</evidence>
<evidence type="ECO:0000313" key="7">
    <source>
        <dbReference type="Proteomes" id="UP000294881"/>
    </source>
</evidence>
<gene>
    <name evidence="6" type="ORF">EV666_10712</name>
</gene>
<dbReference type="PRINTS" id="PR00038">
    <property type="entry name" value="HTHLUXR"/>
</dbReference>
<protein>
    <submittedName>
        <fullName evidence="6">DNA-binding NarL/FixJ family response regulator</fullName>
    </submittedName>
</protein>
<reference evidence="6 7" key="1">
    <citation type="submission" date="2019-03" db="EMBL/GenBank/DDBJ databases">
        <title>Genomic Encyclopedia of Type Strains, Phase IV (KMG-IV): sequencing the most valuable type-strain genomes for metagenomic binning, comparative biology and taxonomic classification.</title>
        <authorList>
            <person name="Goeker M."/>
        </authorList>
    </citation>
    <scope>NUCLEOTIDE SEQUENCE [LARGE SCALE GENOMIC DNA]</scope>
    <source>
        <strain evidence="6 7">DSM 22958</strain>
    </source>
</reference>
<dbReference type="EMBL" id="SLWL01000007">
    <property type="protein sequence ID" value="TCO12986.1"/>
    <property type="molecule type" value="Genomic_DNA"/>
</dbReference>
<dbReference type="SMART" id="SM00421">
    <property type="entry name" value="HTH_LUXR"/>
    <property type="match status" value="1"/>
</dbReference>
<dbReference type="PANTHER" id="PTHR44688">
    <property type="entry name" value="DNA-BINDING TRANSCRIPTIONAL ACTIVATOR DEVR_DOSR"/>
    <property type="match status" value="1"/>
</dbReference>
<dbReference type="Pfam" id="PF00196">
    <property type="entry name" value="GerE"/>
    <property type="match status" value="1"/>
</dbReference>
<dbReference type="Proteomes" id="UP000294881">
    <property type="component" value="Unassembled WGS sequence"/>
</dbReference>
<organism evidence="6 7">
    <name type="scientific">Camelimonas lactis</name>
    <dbReference type="NCBI Taxonomy" id="659006"/>
    <lineage>
        <taxon>Bacteria</taxon>
        <taxon>Pseudomonadati</taxon>
        <taxon>Pseudomonadota</taxon>
        <taxon>Alphaproteobacteria</taxon>
        <taxon>Hyphomicrobiales</taxon>
        <taxon>Chelatococcaceae</taxon>
        <taxon>Camelimonas</taxon>
    </lineage>
</organism>